<dbReference type="Gene3D" id="2.60.200.20">
    <property type="match status" value="1"/>
</dbReference>
<dbReference type="InterPro" id="IPR000253">
    <property type="entry name" value="FHA_dom"/>
</dbReference>
<organism evidence="2">
    <name type="scientific">anaerobic digester metagenome</name>
    <dbReference type="NCBI Taxonomy" id="1263854"/>
    <lineage>
        <taxon>unclassified sequences</taxon>
        <taxon>metagenomes</taxon>
        <taxon>ecological metagenomes</taxon>
    </lineage>
</organism>
<dbReference type="InterPro" id="IPR008984">
    <property type="entry name" value="SMAD_FHA_dom_sf"/>
</dbReference>
<dbReference type="Pfam" id="PF12401">
    <property type="entry name" value="FhaA_N"/>
    <property type="match status" value="1"/>
</dbReference>
<dbReference type="Pfam" id="PF00498">
    <property type="entry name" value="FHA"/>
    <property type="match status" value="1"/>
</dbReference>
<dbReference type="CDD" id="cd00060">
    <property type="entry name" value="FHA"/>
    <property type="match status" value="1"/>
</dbReference>
<dbReference type="AlphaFoldDB" id="A0A485M1N8"/>
<reference evidence="2" key="1">
    <citation type="submission" date="2019-03" db="EMBL/GenBank/DDBJ databases">
        <authorList>
            <person name="Hao L."/>
        </authorList>
    </citation>
    <scope>NUCLEOTIDE SEQUENCE</scope>
</reference>
<dbReference type="SMART" id="SM00240">
    <property type="entry name" value="FHA"/>
    <property type="match status" value="1"/>
</dbReference>
<dbReference type="Gene3D" id="3.30.2320.60">
    <property type="entry name" value="FhaA, phosphopeptide-binding domain (DUF3662)"/>
    <property type="match status" value="1"/>
</dbReference>
<evidence type="ECO:0000259" key="1">
    <source>
        <dbReference type="PROSITE" id="PS50006"/>
    </source>
</evidence>
<proteinExistence type="predicted"/>
<accession>A0A485M1N8</accession>
<protein>
    <recommendedName>
        <fullName evidence="1">FHA domain-containing protein</fullName>
    </recommendedName>
</protein>
<dbReference type="InterPro" id="IPR042287">
    <property type="entry name" value="FhaA_N_sf"/>
</dbReference>
<gene>
    <name evidence="2" type="ORF">SCFA_3240005</name>
</gene>
<dbReference type="SUPFAM" id="SSF49879">
    <property type="entry name" value="SMAD/FHA domain"/>
    <property type="match status" value="1"/>
</dbReference>
<dbReference type="EMBL" id="CAADRN010000251">
    <property type="protein sequence ID" value="VFU15930.1"/>
    <property type="molecule type" value="Genomic_DNA"/>
</dbReference>
<sequence length="253" mass="28494">MGMFSGLEGSLEKYIEGFFKETFGGGCVQPVEIAKRLAREMRDCRRVSINRIYVPNQYIVHLNPSDWEKIANFGKLLSSELQDYISQKAKEKKYTLTGQPSVSFNPDENLTAGMIRLESAFNGTTVLEEPAAQDRDIEHTQRFFPVKDSVRVDPQPRVYGVLEVDDGPEQGRVFSLKGVNILIGRREDCQIIFNDTSVSRRHARLELHRGRYTIQDLGSTNGTLVNGVRITSKVLEPGDVLTFGTTVCTFRAN</sequence>
<dbReference type="PANTHER" id="PTHR23308">
    <property type="entry name" value="NUCLEAR INHIBITOR OF PROTEIN PHOSPHATASE-1"/>
    <property type="match status" value="1"/>
</dbReference>
<name>A0A485M1N8_9ZZZZ</name>
<dbReference type="PROSITE" id="PS50006">
    <property type="entry name" value="FHA_DOMAIN"/>
    <property type="match status" value="1"/>
</dbReference>
<evidence type="ECO:0000313" key="2">
    <source>
        <dbReference type="EMBL" id="VFU15930.1"/>
    </source>
</evidence>
<dbReference type="InterPro" id="IPR022128">
    <property type="entry name" value="FhaA_N"/>
</dbReference>
<feature type="domain" description="FHA" evidence="1">
    <location>
        <begin position="181"/>
        <end position="230"/>
    </location>
</feature>
<dbReference type="InterPro" id="IPR050923">
    <property type="entry name" value="Cell_Proc_Reg/RNA_Proc"/>
</dbReference>